<reference evidence="6 7" key="1">
    <citation type="submission" date="2018-02" db="EMBL/GenBank/DDBJ databases">
        <title>novel marine gammaproteobacteria from coastal saline agro ecosystem.</title>
        <authorList>
            <person name="Krishnan R."/>
            <person name="Ramesh Kumar N."/>
        </authorList>
    </citation>
    <scope>NUCLEOTIDE SEQUENCE [LARGE SCALE GENOMIC DNA]</scope>
    <source>
        <strain evidence="6 7">228</strain>
    </source>
</reference>
<evidence type="ECO:0000313" key="7">
    <source>
        <dbReference type="Proteomes" id="UP000238196"/>
    </source>
</evidence>
<accession>A0A2S5KPZ8</accession>
<evidence type="ECO:0000256" key="2">
    <source>
        <dbReference type="ARBA" id="ARBA00008791"/>
    </source>
</evidence>
<dbReference type="PANTHER" id="PTHR47892">
    <property type="entry name" value="UNIVERSAL STRESS PROTEIN E"/>
    <property type="match status" value="1"/>
</dbReference>
<sequence length="286" mass="31026">MSLSKTVLVVLRAHEQETIALERGRLIAERLHCRLAVLVAGTEAQRLERQVWLESELAAFSAAGQDICIEADADPDLADAVLRAQSRLQAGLVVKECDPRHSQLSWRAPADWQLLRQCPCPVLLVKRDIRWQGGKVLAAIEGQPQSERHRLLNQGILQLAALVTRSIDGELHLVSAFPPPLQGGNPDELTVQQLESQWRLACIGQSASLAPTPAAIHIGEGPAEHWIPKIAGEDSYAVVVLGTVARSQFIGALLGNTAERILDAIHSDVLVLQPDNGEAVLTLLEG</sequence>
<feature type="domain" description="UspA" evidence="5">
    <location>
        <begin position="135"/>
        <end position="272"/>
    </location>
</feature>
<evidence type="ECO:0000256" key="4">
    <source>
        <dbReference type="ARBA" id="ARBA00037131"/>
    </source>
</evidence>
<comment type="subcellular location">
    <subcellularLocation>
        <location evidence="1">Cytoplasm</location>
    </subcellularLocation>
</comment>
<evidence type="ECO:0000256" key="3">
    <source>
        <dbReference type="ARBA" id="ARBA00022490"/>
    </source>
</evidence>
<dbReference type="InterPro" id="IPR006016">
    <property type="entry name" value="UspA"/>
</dbReference>
<dbReference type="EMBL" id="PRLP01000037">
    <property type="protein sequence ID" value="PPC76914.1"/>
    <property type="molecule type" value="Genomic_DNA"/>
</dbReference>
<dbReference type="SUPFAM" id="SSF52402">
    <property type="entry name" value="Adenine nucleotide alpha hydrolases-like"/>
    <property type="match status" value="2"/>
</dbReference>
<name>A0A2S5KPZ8_9PROT</name>
<evidence type="ECO:0000313" key="6">
    <source>
        <dbReference type="EMBL" id="PPC76914.1"/>
    </source>
</evidence>
<proteinExistence type="inferred from homology"/>
<gene>
    <name evidence="6" type="ORF">C4K68_12870</name>
</gene>
<dbReference type="OrthoDB" id="239260at2"/>
<comment type="function">
    <text evidence="4">Required for resistance to DNA-damaging agents.</text>
</comment>
<evidence type="ECO:0000256" key="1">
    <source>
        <dbReference type="ARBA" id="ARBA00004496"/>
    </source>
</evidence>
<comment type="caution">
    <text evidence="6">The sequence shown here is derived from an EMBL/GenBank/DDBJ whole genome shotgun (WGS) entry which is preliminary data.</text>
</comment>
<dbReference type="Gene3D" id="3.40.50.12370">
    <property type="match status" value="1"/>
</dbReference>
<dbReference type="AlphaFoldDB" id="A0A2S5KPZ8"/>
<dbReference type="GO" id="GO:0005737">
    <property type="term" value="C:cytoplasm"/>
    <property type="evidence" value="ECO:0007669"/>
    <property type="project" value="UniProtKB-SubCell"/>
</dbReference>
<dbReference type="PANTHER" id="PTHR47892:SF1">
    <property type="entry name" value="UNIVERSAL STRESS PROTEIN E"/>
    <property type="match status" value="1"/>
</dbReference>
<protein>
    <recommendedName>
        <fullName evidence="5">UspA domain-containing protein</fullName>
    </recommendedName>
</protein>
<keyword evidence="3" id="KW-0963">Cytoplasm</keyword>
<dbReference type="Pfam" id="PF00582">
    <property type="entry name" value="Usp"/>
    <property type="match status" value="1"/>
</dbReference>
<dbReference type="Proteomes" id="UP000238196">
    <property type="component" value="Unassembled WGS sequence"/>
</dbReference>
<comment type="similarity">
    <text evidence="2">Belongs to the universal stress protein A family.</text>
</comment>
<organism evidence="6 7">
    <name type="scientific">Proteobacteria bacterium 228</name>
    <dbReference type="NCBI Taxonomy" id="2083153"/>
    <lineage>
        <taxon>Bacteria</taxon>
        <taxon>Pseudomonadati</taxon>
        <taxon>Pseudomonadota</taxon>
    </lineage>
</organism>
<evidence type="ECO:0000259" key="5">
    <source>
        <dbReference type="Pfam" id="PF00582"/>
    </source>
</evidence>